<sequence length="139" mass="15842">MADSSTSSAVDLTESLILSLNRLRNYDRYTLSLLNLVACDGSYAFGVPFTSSSVIVRHLRTMMKVSSANSALFTPYFSFLEIFSTGYDILCRYVYRNEKPRDDTEDYRVLDRLLDFLMNIKGNLQLIIAHCTAIYCPVH</sequence>
<protein>
    <submittedName>
        <fullName evidence="1">Uncharacterized protein</fullName>
    </submittedName>
</protein>
<proteinExistence type="predicted"/>
<comment type="caution">
    <text evidence="1">The sequence shown here is derived from an EMBL/GenBank/DDBJ whole genome shotgun (WGS) entry which is preliminary data.</text>
</comment>
<dbReference type="AlphaFoldDB" id="A0AA88XXV0"/>
<gene>
    <name evidence="1" type="ORF">FSP39_021620</name>
</gene>
<keyword evidence="2" id="KW-1185">Reference proteome</keyword>
<dbReference type="EMBL" id="VSWD01000009">
    <property type="protein sequence ID" value="KAK3093902.1"/>
    <property type="molecule type" value="Genomic_DNA"/>
</dbReference>
<evidence type="ECO:0000313" key="2">
    <source>
        <dbReference type="Proteomes" id="UP001186944"/>
    </source>
</evidence>
<accession>A0AA88XXV0</accession>
<reference evidence="1" key="1">
    <citation type="submission" date="2019-08" db="EMBL/GenBank/DDBJ databases">
        <title>The improved chromosome-level genome for the pearl oyster Pinctada fucata martensii using PacBio sequencing and Hi-C.</title>
        <authorList>
            <person name="Zheng Z."/>
        </authorList>
    </citation>
    <scope>NUCLEOTIDE SEQUENCE</scope>
    <source>
        <strain evidence="1">ZZ-2019</strain>
        <tissue evidence="1">Adductor muscle</tissue>
    </source>
</reference>
<name>A0AA88XXV0_PINIB</name>
<organism evidence="1 2">
    <name type="scientific">Pinctada imbricata</name>
    <name type="common">Atlantic pearl-oyster</name>
    <name type="synonym">Pinctada martensii</name>
    <dbReference type="NCBI Taxonomy" id="66713"/>
    <lineage>
        <taxon>Eukaryota</taxon>
        <taxon>Metazoa</taxon>
        <taxon>Spiralia</taxon>
        <taxon>Lophotrochozoa</taxon>
        <taxon>Mollusca</taxon>
        <taxon>Bivalvia</taxon>
        <taxon>Autobranchia</taxon>
        <taxon>Pteriomorphia</taxon>
        <taxon>Pterioida</taxon>
        <taxon>Pterioidea</taxon>
        <taxon>Pteriidae</taxon>
        <taxon>Pinctada</taxon>
    </lineage>
</organism>
<dbReference type="Proteomes" id="UP001186944">
    <property type="component" value="Unassembled WGS sequence"/>
</dbReference>
<evidence type="ECO:0000313" key="1">
    <source>
        <dbReference type="EMBL" id="KAK3093902.1"/>
    </source>
</evidence>